<dbReference type="Gene3D" id="3.30.420.10">
    <property type="entry name" value="Ribonuclease H-like superfamily/Ribonuclease H"/>
    <property type="match status" value="1"/>
</dbReference>
<proteinExistence type="predicted"/>
<dbReference type="Proteomes" id="UP000054359">
    <property type="component" value="Unassembled WGS sequence"/>
</dbReference>
<dbReference type="Pfam" id="PF01359">
    <property type="entry name" value="Transposase_1"/>
    <property type="match status" value="1"/>
</dbReference>
<dbReference type="EMBL" id="KK112921">
    <property type="protein sequence ID" value="KFM58862.1"/>
    <property type="molecule type" value="Genomic_DNA"/>
</dbReference>
<gene>
    <name evidence="1" type="ORF">X975_26259</name>
</gene>
<feature type="non-terminal residue" evidence="1">
    <location>
        <position position="348"/>
    </location>
</feature>
<name>A0A087T173_STEMI</name>
<dbReference type="InterPro" id="IPR036397">
    <property type="entry name" value="RNaseH_sf"/>
</dbReference>
<evidence type="ECO:0000313" key="2">
    <source>
        <dbReference type="Proteomes" id="UP000054359"/>
    </source>
</evidence>
<reference evidence="1 2" key="1">
    <citation type="submission" date="2013-11" db="EMBL/GenBank/DDBJ databases">
        <title>Genome sequencing of Stegodyphus mimosarum.</title>
        <authorList>
            <person name="Bechsgaard J."/>
        </authorList>
    </citation>
    <scope>NUCLEOTIDE SEQUENCE [LARGE SCALE GENOMIC DNA]</scope>
</reference>
<keyword evidence="1" id="KW-0808">Transferase</keyword>
<evidence type="ECO:0000313" key="1">
    <source>
        <dbReference type="EMBL" id="KFM58862.1"/>
    </source>
</evidence>
<dbReference type="OMA" id="HERAPNI"/>
<dbReference type="PANTHER" id="PTHR46060:SF1">
    <property type="entry name" value="MARINER MOS1 TRANSPOSASE-LIKE PROTEIN"/>
    <property type="match status" value="1"/>
</dbReference>
<dbReference type="InterPro" id="IPR052709">
    <property type="entry name" value="Transposase-MT_Hybrid"/>
</dbReference>
<dbReference type="OrthoDB" id="6433790at2759"/>
<keyword evidence="2" id="KW-1185">Reference proteome</keyword>
<sequence>MSKQMVRRWCRTFSDGRQQVEDIPRAGRTRTATTDANVRKVDDMIRANRRITIDEVAEKLGILHERAPNIIHDILRYREVSARWVHRQLTSTHKAQRMGVSLEYLVRYHEDGNDILFRIATEDETWVHHFMPESKAASMEWKHPSSPVRKKFKTTPSAGKVLLTLFWDAQGVLLLDFLEVGTINATRYCDTLSKLKEAIRKKRPGLLTSGVLLLDDNARPHSATATQNHIATLGWERLHHPPYSPDLALSDFHLFPGLKKNLGGRRFGSNTEVKQAIQRFFHMQSPDFFLEGFLKLIKRYDKCLNGVFRHAFLLIDNKARPHWAQMVNDSLESEDVRRMDWASQIVWP</sequence>
<dbReference type="GO" id="GO:0008168">
    <property type="term" value="F:methyltransferase activity"/>
    <property type="evidence" value="ECO:0007669"/>
    <property type="project" value="UniProtKB-KW"/>
</dbReference>
<dbReference type="PANTHER" id="PTHR46060">
    <property type="entry name" value="MARINER MOS1 TRANSPOSASE-LIKE PROTEIN"/>
    <property type="match status" value="1"/>
</dbReference>
<dbReference type="STRING" id="407821.A0A087T173"/>
<dbReference type="GO" id="GO:0032259">
    <property type="term" value="P:methylation"/>
    <property type="evidence" value="ECO:0007669"/>
    <property type="project" value="UniProtKB-KW"/>
</dbReference>
<protein>
    <submittedName>
        <fullName evidence="1">Histone-lysine N-methyltransferase SETMAR</fullName>
    </submittedName>
</protein>
<dbReference type="GO" id="GO:0003676">
    <property type="term" value="F:nucleic acid binding"/>
    <property type="evidence" value="ECO:0007669"/>
    <property type="project" value="InterPro"/>
</dbReference>
<accession>A0A087T173</accession>
<keyword evidence="1" id="KW-0489">Methyltransferase</keyword>
<dbReference type="AlphaFoldDB" id="A0A087T173"/>
<organism evidence="1 2">
    <name type="scientific">Stegodyphus mimosarum</name>
    <name type="common">African social velvet spider</name>
    <dbReference type="NCBI Taxonomy" id="407821"/>
    <lineage>
        <taxon>Eukaryota</taxon>
        <taxon>Metazoa</taxon>
        <taxon>Ecdysozoa</taxon>
        <taxon>Arthropoda</taxon>
        <taxon>Chelicerata</taxon>
        <taxon>Arachnida</taxon>
        <taxon>Araneae</taxon>
        <taxon>Araneomorphae</taxon>
        <taxon>Entelegynae</taxon>
        <taxon>Eresoidea</taxon>
        <taxon>Eresidae</taxon>
        <taxon>Stegodyphus</taxon>
    </lineage>
</organism>
<dbReference type="InterPro" id="IPR001888">
    <property type="entry name" value="Transposase_1"/>
</dbReference>